<dbReference type="Proteomes" id="UP000292702">
    <property type="component" value="Unassembled WGS sequence"/>
</dbReference>
<organism evidence="2 3">
    <name type="scientific">Steccherinum ochraceum</name>
    <dbReference type="NCBI Taxonomy" id="92696"/>
    <lineage>
        <taxon>Eukaryota</taxon>
        <taxon>Fungi</taxon>
        <taxon>Dikarya</taxon>
        <taxon>Basidiomycota</taxon>
        <taxon>Agaricomycotina</taxon>
        <taxon>Agaricomycetes</taxon>
        <taxon>Polyporales</taxon>
        <taxon>Steccherinaceae</taxon>
        <taxon>Steccherinum</taxon>
    </lineage>
</organism>
<feature type="compositionally biased region" description="Basic and acidic residues" evidence="1">
    <location>
        <begin position="24"/>
        <end position="35"/>
    </location>
</feature>
<dbReference type="EMBL" id="RWJN01000346">
    <property type="protein sequence ID" value="TCD62782.1"/>
    <property type="molecule type" value="Genomic_DNA"/>
</dbReference>
<gene>
    <name evidence="2" type="ORF">EIP91_006426</name>
</gene>
<feature type="compositionally biased region" description="Polar residues" evidence="1">
    <location>
        <begin position="42"/>
        <end position="53"/>
    </location>
</feature>
<feature type="compositionally biased region" description="Basic and acidic residues" evidence="1">
    <location>
        <begin position="59"/>
        <end position="71"/>
    </location>
</feature>
<feature type="region of interest" description="Disordered" evidence="1">
    <location>
        <begin position="24"/>
        <end position="71"/>
    </location>
</feature>
<proteinExistence type="predicted"/>
<evidence type="ECO:0000313" key="2">
    <source>
        <dbReference type="EMBL" id="TCD62782.1"/>
    </source>
</evidence>
<reference evidence="2 3" key="1">
    <citation type="submission" date="2018-11" db="EMBL/GenBank/DDBJ databases">
        <title>Genome assembly of Steccherinum ochraceum LE-BIN_3174, the white-rot fungus of the Steccherinaceae family (The Residual Polyporoid clade, Polyporales, Basidiomycota).</title>
        <authorList>
            <person name="Fedorova T.V."/>
            <person name="Glazunova O.A."/>
            <person name="Landesman E.O."/>
            <person name="Moiseenko K.V."/>
            <person name="Psurtseva N.V."/>
            <person name="Savinova O.S."/>
            <person name="Shakhova N.V."/>
            <person name="Tyazhelova T.V."/>
            <person name="Vasina D.V."/>
        </authorList>
    </citation>
    <scope>NUCLEOTIDE SEQUENCE [LARGE SCALE GENOMIC DNA]</scope>
    <source>
        <strain evidence="2 3">LE-BIN_3174</strain>
    </source>
</reference>
<dbReference type="AlphaFoldDB" id="A0A4R0R5Y5"/>
<protein>
    <submittedName>
        <fullName evidence="2">Uncharacterized protein</fullName>
    </submittedName>
</protein>
<dbReference type="OrthoDB" id="3194584at2759"/>
<comment type="caution">
    <text evidence="2">The sequence shown here is derived from an EMBL/GenBank/DDBJ whole genome shotgun (WGS) entry which is preliminary data.</text>
</comment>
<keyword evidence="3" id="KW-1185">Reference proteome</keyword>
<evidence type="ECO:0000313" key="3">
    <source>
        <dbReference type="Proteomes" id="UP000292702"/>
    </source>
</evidence>
<name>A0A4R0R5Y5_9APHY</name>
<evidence type="ECO:0000256" key="1">
    <source>
        <dbReference type="SAM" id="MobiDB-lite"/>
    </source>
</evidence>
<accession>A0A4R0R5Y5</accession>
<feature type="non-terminal residue" evidence="2">
    <location>
        <position position="135"/>
    </location>
</feature>
<sequence length="135" mass="16235">MGIWKDYYLEHKWRIDKLVEAHRPSSSRSVKEEKRHIKKRSSSPLRRQTIQKPSSREPVPPKHTECMADGRHKFTSEDRRYMLAFLQWRLRKNFTADINKVADEIACRATHHSKKSWRAYMLRKSAEKVQEVMDQ</sequence>